<reference evidence="8" key="1">
    <citation type="journal article" date="2021" name="G3 (Bethesda)">
        <title>Genome and transcriptome analysis of the beet armyworm Spodoptera exigua reveals targets for pest control. .</title>
        <authorList>
            <person name="Simon S."/>
            <person name="Breeschoten T."/>
            <person name="Jansen H.J."/>
            <person name="Dirks R.P."/>
            <person name="Schranz M.E."/>
            <person name="Ros V.I.D."/>
        </authorList>
    </citation>
    <scope>NUCLEOTIDE SEQUENCE</scope>
    <source>
        <strain evidence="8">TB_SE_WUR_2020</strain>
    </source>
</reference>
<dbReference type="InterPro" id="IPR001254">
    <property type="entry name" value="Trypsin_dom"/>
</dbReference>
<comment type="caution">
    <text evidence="8">The sequence shown here is derived from an EMBL/GenBank/DDBJ whole genome shotgun (WGS) entry which is preliminary data.</text>
</comment>
<organism evidence="8 9">
    <name type="scientific">Spodoptera exigua</name>
    <name type="common">Beet armyworm</name>
    <name type="synonym">Noctua fulgens</name>
    <dbReference type="NCBI Taxonomy" id="7107"/>
    <lineage>
        <taxon>Eukaryota</taxon>
        <taxon>Metazoa</taxon>
        <taxon>Ecdysozoa</taxon>
        <taxon>Arthropoda</taxon>
        <taxon>Hexapoda</taxon>
        <taxon>Insecta</taxon>
        <taxon>Pterygota</taxon>
        <taxon>Neoptera</taxon>
        <taxon>Endopterygota</taxon>
        <taxon>Lepidoptera</taxon>
        <taxon>Glossata</taxon>
        <taxon>Ditrysia</taxon>
        <taxon>Noctuoidea</taxon>
        <taxon>Noctuidae</taxon>
        <taxon>Amphipyrinae</taxon>
        <taxon>Spodoptera</taxon>
    </lineage>
</organism>
<feature type="signal peptide" evidence="6">
    <location>
        <begin position="1"/>
        <end position="19"/>
    </location>
</feature>
<dbReference type="EMBL" id="JACEFF010000083">
    <property type="protein sequence ID" value="KAH9644501.1"/>
    <property type="molecule type" value="Genomic_DNA"/>
</dbReference>
<dbReference type="PROSITE" id="PS50240">
    <property type="entry name" value="TRYPSIN_DOM"/>
    <property type="match status" value="1"/>
</dbReference>
<dbReference type="Proteomes" id="UP000814243">
    <property type="component" value="Unassembled WGS sequence"/>
</dbReference>
<evidence type="ECO:0000256" key="1">
    <source>
        <dbReference type="ARBA" id="ARBA00022670"/>
    </source>
</evidence>
<feature type="chain" id="PRO_5037941667" description="Peptidase S1 domain-containing protein" evidence="6">
    <location>
        <begin position="20"/>
        <end position="238"/>
    </location>
</feature>
<sequence>MAKLACVLFLVAAVACTNATPNRIVGGNPTTIENYPSIVQIESRTGIIWGHFNTRNRRIRAGTTNRGSGGTVVSINRIVNHPSYGRNQMDGDISVIQLSSALVYSERIQQVPVIPQGFELPDNLPVVHSGWGTTSQGGLASAVLRDVQIYTINHEICASRYASLLIPRRVTENMICAGLLDVGGKDACQGDSGGPLYYDGILVGIVSWGRGCADAVYPGVSTKVASYTDWIVETVTSM</sequence>
<proteinExistence type="inferred from homology"/>
<dbReference type="PROSITE" id="PS51257">
    <property type="entry name" value="PROKAR_LIPOPROTEIN"/>
    <property type="match status" value="1"/>
</dbReference>
<dbReference type="PANTHER" id="PTHR24276:SF91">
    <property type="entry name" value="AT26814P-RELATED"/>
    <property type="match status" value="1"/>
</dbReference>
<gene>
    <name evidence="8" type="ORF">HF086_006034</name>
</gene>
<dbReference type="Gene3D" id="2.40.10.10">
    <property type="entry name" value="Trypsin-like serine proteases"/>
    <property type="match status" value="1"/>
</dbReference>
<evidence type="ECO:0000256" key="3">
    <source>
        <dbReference type="ARBA" id="ARBA00022825"/>
    </source>
</evidence>
<evidence type="ECO:0000256" key="2">
    <source>
        <dbReference type="ARBA" id="ARBA00022801"/>
    </source>
</evidence>
<keyword evidence="1" id="KW-0645">Protease</keyword>
<dbReference type="PRINTS" id="PR00722">
    <property type="entry name" value="CHYMOTRYPSIN"/>
</dbReference>
<dbReference type="CDD" id="cd00190">
    <property type="entry name" value="Tryp_SPc"/>
    <property type="match status" value="1"/>
</dbReference>
<evidence type="ECO:0000313" key="9">
    <source>
        <dbReference type="Proteomes" id="UP000814243"/>
    </source>
</evidence>
<protein>
    <recommendedName>
        <fullName evidence="7">Peptidase S1 domain-containing protein</fullName>
    </recommendedName>
</protein>
<dbReference type="InterPro" id="IPR001314">
    <property type="entry name" value="Peptidase_S1A"/>
</dbReference>
<evidence type="ECO:0000313" key="8">
    <source>
        <dbReference type="EMBL" id="KAH9644501.1"/>
    </source>
</evidence>
<dbReference type="AlphaFoldDB" id="A0A922MXI0"/>
<dbReference type="SUPFAM" id="SSF50494">
    <property type="entry name" value="Trypsin-like serine proteases"/>
    <property type="match status" value="1"/>
</dbReference>
<keyword evidence="2" id="KW-0378">Hydrolase</keyword>
<feature type="domain" description="Peptidase S1" evidence="7">
    <location>
        <begin position="24"/>
        <end position="236"/>
    </location>
</feature>
<dbReference type="InterPro" id="IPR033116">
    <property type="entry name" value="TRYPSIN_SER"/>
</dbReference>
<evidence type="ECO:0000256" key="6">
    <source>
        <dbReference type="SAM" id="SignalP"/>
    </source>
</evidence>
<dbReference type="PANTHER" id="PTHR24276">
    <property type="entry name" value="POLYSERASE-RELATED"/>
    <property type="match status" value="1"/>
</dbReference>
<name>A0A922MXI0_SPOEX</name>
<keyword evidence="4" id="KW-1015">Disulfide bond</keyword>
<dbReference type="FunFam" id="2.40.10.10:FF:000002">
    <property type="entry name" value="Transmembrane protease serine"/>
    <property type="match status" value="1"/>
</dbReference>
<dbReference type="InterPro" id="IPR050430">
    <property type="entry name" value="Peptidase_S1"/>
</dbReference>
<keyword evidence="3" id="KW-0720">Serine protease</keyword>
<dbReference type="Pfam" id="PF00089">
    <property type="entry name" value="Trypsin"/>
    <property type="match status" value="1"/>
</dbReference>
<dbReference type="InterPro" id="IPR009003">
    <property type="entry name" value="Peptidase_S1_PA"/>
</dbReference>
<dbReference type="GO" id="GO:0006508">
    <property type="term" value="P:proteolysis"/>
    <property type="evidence" value="ECO:0007669"/>
    <property type="project" value="UniProtKB-KW"/>
</dbReference>
<dbReference type="SMART" id="SM00020">
    <property type="entry name" value="Tryp_SPc"/>
    <property type="match status" value="1"/>
</dbReference>
<evidence type="ECO:0000256" key="4">
    <source>
        <dbReference type="ARBA" id="ARBA00023157"/>
    </source>
</evidence>
<dbReference type="PROSITE" id="PS00135">
    <property type="entry name" value="TRYPSIN_SER"/>
    <property type="match status" value="1"/>
</dbReference>
<keyword evidence="6" id="KW-0732">Signal</keyword>
<comment type="similarity">
    <text evidence="5">Belongs to the peptidase S1 family. CLIP subfamily.</text>
</comment>
<evidence type="ECO:0000259" key="7">
    <source>
        <dbReference type="PROSITE" id="PS50240"/>
    </source>
</evidence>
<dbReference type="InterPro" id="IPR043504">
    <property type="entry name" value="Peptidase_S1_PA_chymotrypsin"/>
</dbReference>
<accession>A0A922MXI0</accession>
<evidence type="ECO:0000256" key="5">
    <source>
        <dbReference type="ARBA" id="ARBA00024195"/>
    </source>
</evidence>
<dbReference type="GO" id="GO:0004252">
    <property type="term" value="F:serine-type endopeptidase activity"/>
    <property type="evidence" value="ECO:0007669"/>
    <property type="project" value="InterPro"/>
</dbReference>